<dbReference type="GO" id="GO:0006351">
    <property type="term" value="P:DNA-templated transcription"/>
    <property type="evidence" value="ECO:0007669"/>
    <property type="project" value="InterPro"/>
</dbReference>
<dbReference type="GO" id="GO:0000981">
    <property type="term" value="F:DNA-binding transcription factor activity, RNA polymerase II-specific"/>
    <property type="evidence" value="ECO:0007669"/>
    <property type="project" value="InterPro"/>
</dbReference>
<dbReference type="SMART" id="SM00906">
    <property type="entry name" value="Fungal_trans"/>
    <property type="match status" value="1"/>
</dbReference>
<dbReference type="InterPro" id="IPR050797">
    <property type="entry name" value="Carb_Metab_Trans_Reg"/>
</dbReference>
<sequence>MQCIQYQNNVHDNLADPHTKQLRPCYGCRQSKIKCTAVAGLALCSQCEAKGTACTYSDPSGPEPKRAKLGHVFSGAHDTAPPNAAIAALLAQGYPGIRTSLSRKPFSLQFPRTSFYIGPTAYLFDPNLLEVILGQKKPRDGAGSAYNKIEQVNLSEFVTLRQVGPRTHFVLKDDQCPEPMQSMCADVDLVEKYVVPHGQSLVDLYFRIIHPSYPVLHKKVFLEKYVRSHREFSALLLAAMYVLAIQWWDYDPQLSRYPKPNVHKMLKIALANFSLEVLKRPKLSAVQAGLLLLQCKHIVQTDPEEPGFVPAAPASMFSLSFNESSFNSWVLCSQVVALAEELGLGLDCDGWKLPNWERGLRKRLAWAVYMEDKWLALKNARPLHIHKNNFMVLKLAEDDFPEKFGDGDFKKGSLDTKNGNLSFIKLVALSEILAEILDSFFSIKSMRDVTEIHEVLRIAKPIQSKLRLWFQSLQAELQMSIVQPRKLCSNGYLQLAYFATELTLHRKIITTIYQQRAKGLNISEDLVAVCRSAAKTRLLALIDFIRDLKPEHVHLFWYGSLISNIILFGTFAALLFISSTSKEEADSYKDHMYNYRWVLKMSSKGFPQFKDALAKLDLVLHHIPGLLDVSVEQPIMVPPV</sequence>
<evidence type="ECO:0000256" key="5">
    <source>
        <dbReference type="ARBA" id="ARBA00023242"/>
    </source>
</evidence>
<dbReference type="GO" id="GO:0003677">
    <property type="term" value="F:DNA binding"/>
    <property type="evidence" value="ECO:0007669"/>
    <property type="project" value="InterPro"/>
</dbReference>
<organism evidence="8 9">
    <name type="scientific">Metschnikowia bicuspidata</name>
    <dbReference type="NCBI Taxonomy" id="27322"/>
    <lineage>
        <taxon>Eukaryota</taxon>
        <taxon>Fungi</taxon>
        <taxon>Dikarya</taxon>
        <taxon>Ascomycota</taxon>
        <taxon>Saccharomycotina</taxon>
        <taxon>Pichiomycetes</taxon>
        <taxon>Metschnikowiaceae</taxon>
        <taxon>Metschnikowia</taxon>
    </lineage>
</organism>
<dbReference type="CDD" id="cd00067">
    <property type="entry name" value="GAL4"/>
    <property type="match status" value="1"/>
</dbReference>
<keyword evidence="1" id="KW-0479">Metal-binding</keyword>
<dbReference type="GO" id="GO:0001080">
    <property type="term" value="P:nitrogen catabolite activation of transcription from RNA polymerase II promoter"/>
    <property type="evidence" value="ECO:0007669"/>
    <property type="project" value="TreeGrafter"/>
</dbReference>
<dbReference type="CDD" id="cd12148">
    <property type="entry name" value="fungal_TF_MHR"/>
    <property type="match status" value="1"/>
</dbReference>
<keyword evidence="6" id="KW-0472">Membrane</keyword>
<keyword evidence="6" id="KW-0812">Transmembrane</keyword>
<keyword evidence="4" id="KW-0804">Transcription</keyword>
<dbReference type="SMART" id="SM00066">
    <property type="entry name" value="GAL4"/>
    <property type="match status" value="1"/>
</dbReference>
<proteinExistence type="predicted"/>
<evidence type="ECO:0000256" key="1">
    <source>
        <dbReference type="ARBA" id="ARBA00022723"/>
    </source>
</evidence>
<evidence type="ECO:0000256" key="2">
    <source>
        <dbReference type="ARBA" id="ARBA00022833"/>
    </source>
</evidence>
<dbReference type="SUPFAM" id="SSF57701">
    <property type="entry name" value="Zn2/Cys6 DNA-binding domain"/>
    <property type="match status" value="1"/>
</dbReference>
<evidence type="ECO:0000256" key="3">
    <source>
        <dbReference type="ARBA" id="ARBA00023015"/>
    </source>
</evidence>
<accession>A0A4P9ZFP6</accession>
<keyword evidence="3" id="KW-0805">Transcription regulation</keyword>
<evidence type="ECO:0000256" key="4">
    <source>
        <dbReference type="ARBA" id="ARBA00023163"/>
    </source>
</evidence>
<dbReference type="InterPro" id="IPR036864">
    <property type="entry name" value="Zn2-C6_fun-type_DNA-bd_sf"/>
</dbReference>
<keyword evidence="5" id="KW-0539">Nucleus</keyword>
<dbReference type="Proteomes" id="UP000268321">
    <property type="component" value="Unassembled WGS sequence"/>
</dbReference>
<keyword evidence="6" id="KW-1133">Transmembrane helix</keyword>
<feature type="domain" description="Zn(2)-C6 fungal-type" evidence="7">
    <location>
        <begin position="24"/>
        <end position="56"/>
    </location>
</feature>
<dbReference type="InterPro" id="IPR007219">
    <property type="entry name" value="XnlR_reg_dom"/>
</dbReference>
<dbReference type="Gene3D" id="4.10.240.10">
    <property type="entry name" value="Zn(2)-C6 fungal-type DNA-binding domain"/>
    <property type="match status" value="1"/>
</dbReference>
<protein>
    <recommendedName>
        <fullName evidence="7">Zn(2)-C6 fungal-type domain-containing protein</fullName>
    </recommendedName>
</protein>
<evidence type="ECO:0000259" key="7">
    <source>
        <dbReference type="PROSITE" id="PS50048"/>
    </source>
</evidence>
<evidence type="ECO:0000313" key="8">
    <source>
        <dbReference type="EMBL" id="RKP31031.1"/>
    </source>
</evidence>
<feature type="transmembrane region" description="Helical" evidence="6">
    <location>
        <begin position="555"/>
        <end position="577"/>
    </location>
</feature>
<name>A0A4P9ZFP6_9ASCO</name>
<dbReference type="AlphaFoldDB" id="A0A4P9ZFP6"/>
<gene>
    <name evidence="8" type="ORF">METBISCDRAFT_15045</name>
</gene>
<dbReference type="Pfam" id="PF00172">
    <property type="entry name" value="Zn_clus"/>
    <property type="match status" value="1"/>
</dbReference>
<feature type="non-terminal residue" evidence="8">
    <location>
        <position position="640"/>
    </location>
</feature>
<dbReference type="GO" id="GO:0005634">
    <property type="term" value="C:nucleus"/>
    <property type="evidence" value="ECO:0007669"/>
    <property type="project" value="TreeGrafter"/>
</dbReference>
<reference evidence="9" key="1">
    <citation type="journal article" date="2018" name="Nat. Microbiol.">
        <title>Leveraging single-cell genomics to expand the fungal tree of life.</title>
        <authorList>
            <person name="Ahrendt S.R."/>
            <person name="Quandt C.A."/>
            <person name="Ciobanu D."/>
            <person name="Clum A."/>
            <person name="Salamov A."/>
            <person name="Andreopoulos B."/>
            <person name="Cheng J.F."/>
            <person name="Woyke T."/>
            <person name="Pelin A."/>
            <person name="Henrissat B."/>
            <person name="Reynolds N.K."/>
            <person name="Benny G.L."/>
            <person name="Smith M.E."/>
            <person name="James T.Y."/>
            <person name="Grigoriev I.V."/>
        </authorList>
    </citation>
    <scope>NUCLEOTIDE SEQUENCE [LARGE SCALE GENOMIC DNA]</scope>
    <source>
        <strain evidence="9">Baker2002</strain>
    </source>
</reference>
<dbReference type="PROSITE" id="PS50048">
    <property type="entry name" value="ZN2_CY6_FUNGAL_2"/>
    <property type="match status" value="1"/>
</dbReference>
<dbReference type="GO" id="GO:0008270">
    <property type="term" value="F:zinc ion binding"/>
    <property type="evidence" value="ECO:0007669"/>
    <property type="project" value="InterPro"/>
</dbReference>
<dbReference type="PANTHER" id="PTHR31668">
    <property type="entry name" value="GLUCOSE TRANSPORT TRANSCRIPTION REGULATOR RGT1-RELATED-RELATED"/>
    <property type="match status" value="1"/>
</dbReference>
<evidence type="ECO:0000313" key="9">
    <source>
        <dbReference type="Proteomes" id="UP000268321"/>
    </source>
</evidence>
<evidence type="ECO:0000256" key="6">
    <source>
        <dbReference type="SAM" id="Phobius"/>
    </source>
</evidence>
<dbReference type="EMBL" id="ML004448">
    <property type="protein sequence ID" value="RKP31031.1"/>
    <property type="molecule type" value="Genomic_DNA"/>
</dbReference>
<dbReference type="Pfam" id="PF04082">
    <property type="entry name" value="Fungal_trans"/>
    <property type="match status" value="1"/>
</dbReference>
<dbReference type="InterPro" id="IPR001138">
    <property type="entry name" value="Zn2Cys6_DnaBD"/>
</dbReference>
<keyword evidence="2" id="KW-0862">Zinc</keyword>
<keyword evidence="9" id="KW-1185">Reference proteome</keyword>
<dbReference type="OrthoDB" id="2264294at2759"/>
<dbReference type="PANTHER" id="PTHR31668:SF4">
    <property type="entry name" value="TRANSCRIPTIONAL ACTIVATOR PROTEIN DAL81"/>
    <property type="match status" value="1"/>
</dbReference>
<dbReference type="PROSITE" id="PS00463">
    <property type="entry name" value="ZN2_CY6_FUNGAL_1"/>
    <property type="match status" value="1"/>
</dbReference>